<dbReference type="EMBL" id="CM046105">
    <property type="protein sequence ID" value="KAI8434808.1"/>
    <property type="molecule type" value="Genomic_DNA"/>
</dbReference>
<organism evidence="1 2">
    <name type="scientific">Choristoneura fumiferana</name>
    <name type="common">Spruce budworm moth</name>
    <name type="synonym">Archips fumiferana</name>
    <dbReference type="NCBI Taxonomy" id="7141"/>
    <lineage>
        <taxon>Eukaryota</taxon>
        <taxon>Metazoa</taxon>
        <taxon>Ecdysozoa</taxon>
        <taxon>Arthropoda</taxon>
        <taxon>Hexapoda</taxon>
        <taxon>Insecta</taxon>
        <taxon>Pterygota</taxon>
        <taxon>Neoptera</taxon>
        <taxon>Endopterygota</taxon>
        <taxon>Lepidoptera</taxon>
        <taxon>Glossata</taxon>
        <taxon>Ditrysia</taxon>
        <taxon>Tortricoidea</taxon>
        <taxon>Tortricidae</taxon>
        <taxon>Tortricinae</taxon>
        <taxon>Choristoneura</taxon>
    </lineage>
</organism>
<dbReference type="Proteomes" id="UP001064048">
    <property type="component" value="Chromosome 5"/>
</dbReference>
<proteinExistence type="predicted"/>
<evidence type="ECO:0000313" key="2">
    <source>
        <dbReference type="Proteomes" id="UP001064048"/>
    </source>
</evidence>
<gene>
    <name evidence="1" type="ORF">MSG28_003317</name>
</gene>
<keyword evidence="2" id="KW-1185">Reference proteome</keyword>
<name>A0ACC0KEB1_CHOFU</name>
<protein>
    <submittedName>
        <fullName evidence="1">Uncharacterized protein</fullName>
    </submittedName>
</protein>
<accession>A0ACC0KEB1</accession>
<comment type="caution">
    <text evidence="1">The sequence shown here is derived from an EMBL/GenBank/DDBJ whole genome shotgun (WGS) entry which is preliminary data.</text>
</comment>
<evidence type="ECO:0000313" key="1">
    <source>
        <dbReference type="EMBL" id="KAI8434808.1"/>
    </source>
</evidence>
<sequence>MQPEEAKVMCWDNQQAFVNATIHNQLLQNYPVNNEFSKLFFKKLIDCIESYHEIHDDFYTFLCFLMNKKSLNTFCHRHYVLNNDTRNIITIMETNNMVVNGTTGMRTWEAALTLADWALSNKDVFAHKKVVELGSGVGFTGITIAKECNLESIVLTDCHNDVLKTIKRNIKINLPKLNNSDDAQPNAVSNIVPDILIGADIVYDPSILQPLCNVIKSFFDKNDLLEVYIASMIRNVDTFNSFLEALVCDYSVSGGYDPELNQIVVCQNVSTRKGMVQGVLVHEMIHMFDYCRNELDFKNMEHLACSEIRAANLTHCSFTSAWSQGDASWSKIKKAHQDCVKTKALYSVLAVRQIGKAEAVDIIEKVFPKCYADLEPIGRRIRRNSEDMTRVLRDASYYGYD</sequence>
<reference evidence="1 2" key="1">
    <citation type="journal article" date="2022" name="Genome Biol. Evol.">
        <title>The Spruce Budworm Genome: Reconstructing the Evolutionary History of Antifreeze Proteins.</title>
        <authorList>
            <person name="Beliveau C."/>
            <person name="Gagne P."/>
            <person name="Picq S."/>
            <person name="Vernygora O."/>
            <person name="Keeling C.I."/>
            <person name="Pinkney K."/>
            <person name="Doucet D."/>
            <person name="Wen F."/>
            <person name="Johnston J.S."/>
            <person name="Maaroufi H."/>
            <person name="Boyle B."/>
            <person name="Laroche J."/>
            <person name="Dewar K."/>
            <person name="Juretic N."/>
            <person name="Blackburn G."/>
            <person name="Nisole A."/>
            <person name="Brunet B."/>
            <person name="Brandao M."/>
            <person name="Lumley L."/>
            <person name="Duan J."/>
            <person name="Quan G."/>
            <person name="Lucarotti C.J."/>
            <person name="Roe A.D."/>
            <person name="Sperling F.A.H."/>
            <person name="Levesque R.C."/>
            <person name="Cusson M."/>
        </authorList>
    </citation>
    <scope>NUCLEOTIDE SEQUENCE [LARGE SCALE GENOMIC DNA]</scope>
    <source>
        <strain evidence="1">Glfc:IPQL:Cfum</strain>
    </source>
</reference>